<dbReference type="SMART" id="SM01047">
    <property type="entry name" value="C1_4"/>
    <property type="match status" value="1"/>
</dbReference>
<keyword evidence="9" id="KW-0234">DNA repair</keyword>
<protein>
    <recommendedName>
        <fullName evidence="11">General transcription factor IIH subunit</fullName>
    </recommendedName>
</protein>
<dbReference type="InterPro" id="IPR012170">
    <property type="entry name" value="TFIIH_SSL1/p44"/>
</dbReference>
<evidence type="ECO:0000256" key="5">
    <source>
        <dbReference type="ARBA" id="ARBA00022771"/>
    </source>
</evidence>
<dbReference type="PIRSF" id="PIRSF015919">
    <property type="entry name" value="TFIIH_SSL1"/>
    <property type="match status" value="1"/>
</dbReference>
<gene>
    <name evidence="15" type="ORF">ASTO00021_LOCUS5320</name>
</gene>
<dbReference type="SUPFAM" id="SSF53300">
    <property type="entry name" value="vWA-like"/>
    <property type="match status" value="1"/>
</dbReference>
<dbReference type="InterPro" id="IPR013083">
    <property type="entry name" value="Znf_RING/FYVE/PHD"/>
</dbReference>
<evidence type="ECO:0000256" key="10">
    <source>
        <dbReference type="ARBA" id="ARBA00023242"/>
    </source>
</evidence>
<evidence type="ECO:0000256" key="6">
    <source>
        <dbReference type="ARBA" id="ARBA00022833"/>
    </source>
</evidence>
<keyword evidence="7 11" id="KW-0805">Transcription regulation</keyword>
<keyword evidence="8 11" id="KW-0804">Transcription</keyword>
<comment type="similarity">
    <text evidence="2 11">Belongs to the GTF2H2 family.</text>
</comment>
<evidence type="ECO:0000256" key="9">
    <source>
        <dbReference type="ARBA" id="ARBA00023204"/>
    </source>
</evidence>
<feature type="region of interest" description="Disordered" evidence="13">
    <location>
        <begin position="1"/>
        <end position="20"/>
    </location>
</feature>
<evidence type="ECO:0000256" key="1">
    <source>
        <dbReference type="ARBA" id="ARBA00004123"/>
    </source>
</evidence>
<keyword evidence="4" id="KW-0227">DNA damage</keyword>
<dbReference type="Gene3D" id="3.40.50.410">
    <property type="entry name" value="von Willebrand factor, type A domain"/>
    <property type="match status" value="1"/>
</dbReference>
<dbReference type="GO" id="GO:0008270">
    <property type="term" value="F:zinc ion binding"/>
    <property type="evidence" value="ECO:0007669"/>
    <property type="project" value="UniProtKB-UniRule"/>
</dbReference>
<dbReference type="GO" id="GO:0006351">
    <property type="term" value="P:DNA-templated transcription"/>
    <property type="evidence" value="ECO:0007669"/>
    <property type="project" value="InterPro"/>
</dbReference>
<dbReference type="FunFam" id="3.40.50.410:FF:000015">
    <property type="entry name" value="General transcription factor IIH subunit 2"/>
    <property type="match status" value="1"/>
</dbReference>
<organism evidence="15">
    <name type="scientific">Aplanochytrium stocchinoi</name>
    <dbReference type="NCBI Taxonomy" id="215587"/>
    <lineage>
        <taxon>Eukaryota</taxon>
        <taxon>Sar</taxon>
        <taxon>Stramenopiles</taxon>
        <taxon>Bigyra</taxon>
        <taxon>Labyrinthulomycetes</taxon>
        <taxon>Thraustochytrida</taxon>
        <taxon>Thraustochytriidae</taxon>
        <taxon>Aplanochytrium</taxon>
    </lineage>
</organism>
<dbReference type="NCBIfam" id="TIGR00622">
    <property type="entry name" value="ssl1"/>
    <property type="match status" value="1"/>
</dbReference>
<evidence type="ECO:0000256" key="4">
    <source>
        <dbReference type="ARBA" id="ARBA00022763"/>
    </source>
</evidence>
<proteinExistence type="inferred from homology"/>
<feature type="zinc finger region" description="C4-type" evidence="12">
    <location>
        <begin position="299"/>
        <end position="316"/>
    </location>
</feature>
<evidence type="ECO:0000256" key="12">
    <source>
        <dbReference type="PIRSR" id="PIRSR015919-1"/>
    </source>
</evidence>
<dbReference type="GO" id="GO:0006357">
    <property type="term" value="P:regulation of transcription by RNA polymerase II"/>
    <property type="evidence" value="ECO:0007669"/>
    <property type="project" value="TreeGrafter"/>
</dbReference>
<keyword evidence="6 11" id="KW-0862">Zinc</keyword>
<keyword evidence="3 11" id="KW-0479">Metal-binding</keyword>
<dbReference type="InterPro" id="IPR004595">
    <property type="entry name" value="TFIIH_C1-like_dom"/>
</dbReference>
<dbReference type="GO" id="GO:0005675">
    <property type="term" value="C:transcription factor TFIIH holo complex"/>
    <property type="evidence" value="ECO:0007669"/>
    <property type="project" value="UniProtKB-UniRule"/>
</dbReference>
<comment type="subcellular location">
    <subcellularLocation>
        <location evidence="1 11">Nucleus</location>
    </subcellularLocation>
</comment>
<evidence type="ECO:0000256" key="13">
    <source>
        <dbReference type="SAM" id="MobiDB-lite"/>
    </source>
</evidence>
<keyword evidence="5" id="KW-0863">Zinc-finger</keyword>
<dbReference type="EMBL" id="HBIN01007266">
    <property type="protein sequence ID" value="CAE0435030.1"/>
    <property type="molecule type" value="Transcribed_RNA"/>
</dbReference>
<evidence type="ECO:0000256" key="8">
    <source>
        <dbReference type="ARBA" id="ARBA00023163"/>
    </source>
</evidence>
<name>A0A7S3PGY1_9STRA</name>
<accession>A0A7S3PGY1</accession>
<dbReference type="PANTHER" id="PTHR12695:SF2">
    <property type="entry name" value="GENERAL TRANSCRIPTION FACTOR IIH SUBUNIT 2-RELATED"/>
    <property type="match status" value="1"/>
</dbReference>
<dbReference type="InterPro" id="IPR036465">
    <property type="entry name" value="vWFA_dom_sf"/>
</dbReference>
<dbReference type="GO" id="GO:0006289">
    <property type="term" value="P:nucleotide-excision repair"/>
    <property type="evidence" value="ECO:0007669"/>
    <property type="project" value="UniProtKB-UniRule"/>
</dbReference>
<dbReference type="Gene3D" id="3.30.40.10">
    <property type="entry name" value="Zinc/RING finger domain, C3HC4 (zinc finger)"/>
    <property type="match status" value="1"/>
</dbReference>
<dbReference type="PROSITE" id="PS50234">
    <property type="entry name" value="VWFA"/>
    <property type="match status" value="1"/>
</dbReference>
<dbReference type="AlphaFoldDB" id="A0A7S3PGY1"/>
<evidence type="ECO:0000256" key="3">
    <source>
        <dbReference type="ARBA" id="ARBA00022723"/>
    </source>
</evidence>
<evidence type="ECO:0000256" key="2">
    <source>
        <dbReference type="ARBA" id="ARBA00006092"/>
    </source>
</evidence>
<evidence type="ECO:0000256" key="7">
    <source>
        <dbReference type="ARBA" id="ARBA00023015"/>
    </source>
</evidence>
<dbReference type="SUPFAM" id="SSF57889">
    <property type="entry name" value="Cysteine-rich domain"/>
    <property type="match status" value="1"/>
</dbReference>
<evidence type="ECO:0000313" key="15">
    <source>
        <dbReference type="EMBL" id="CAE0435030.1"/>
    </source>
</evidence>
<sequence>MVEAENKDTDDFEGEDGRGYAWEQNVDRSWEALEEDASGLLLSRESQSAKRARISDDTETSALVRRGMIRYMYVIVDLSKAMEESDIRPTRMTATVEVLMDFIRAFYEDNPLSNLGILYSKAGTAKTITYLSGSPKIHLKAAASMKTTGEGDFSLQNALELAYTSLASIPQYGSREILVIQASLSTCDPGDIFETIDKLAKEKIRCSFVGLAAETHICKYTASKTNGKYSVVRDKTHLRNVVLSHIIPPVEATAQGERVSTKCSFVEMGFPSQAELKNGVPQPAICADTGEVSTKGYYCPRCKSVASEIPSECKICMLNLIASPHLARSYHHLFPVPRFKVKVLDKALDECCEACVLPLQKSSLKESFQCPRCQACYCESCDDLIHDTLHNCPSCLQFVMGRGVSTDTMDVDEKS</sequence>
<evidence type="ECO:0000259" key="14">
    <source>
        <dbReference type="PROSITE" id="PS50234"/>
    </source>
</evidence>
<keyword evidence="10 11" id="KW-0539">Nucleus</keyword>
<dbReference type="InterPro" id="IPR007198">
    <property type="entry name" value="Ssl1-like"/>
</dbReference>
<dbReference type="InterPro" id="IPR002035">
    <property type="entry name" value="VWF_A"/>
</dbReference>
<dbReference type="InterPro" id="IPR046349">
    <property type="entry name" value="C1-like_sf"/>
</dbReference>
<dbReference type="PANTHER" id="PTHR12695">
    <property type="entry name" value="GENERAL TRANSCRIPTION FACTOR IIH SUBUNIT 2"/>
    <property type="match status" value="1"/>
</dbReference>
<dbReference type="Pfam" id="PF04056">
    <property type="entry name" value="Ssl1"/>
    <property type="match status" value="1"/>
</dbReference>
<reference evidence="15" key="1">
    <citation type="submission" date="2021-01" db="EMBL/GenBank/DDBJ databases">
        <authorList>
            <person name="Corre E."/>
            <person name="Pelletier E."/>
            <person name="Niang G."/>
            <person name="Scheremetjew M."/>
            <person name="Finn R."/>
            <person name="Kale V."/>
            <person name="Holt S."/>
            <person name="Cochrane G."/>
            <person name="Meng A."/>
            <person name="Brown T."/>
            <person name="Cohen L."/>
        </authorList>
    </citation>
    <scope>NUCLEOTIDE SEQUENCE</scope>
    <source>
        <strain evidence="15">GSBS06</strain>
    </source>
</reference>
<evidence type="ECO:0000256" key="11">
    <source>
        <dbReference type="PIRNR" id="PIRNR015919"/>
    </source>
</evidence>
<dbReference type="SMART" id="SM00327">
    <property type="entry name" value="VWA"/>
    <property type="match status" value="1"/>
</dbReference>
<feature type="domain" description="VWFA" evidence="14">
    <location>
        <begin position="71"/>
        <end position="246"/>
    </location>
</feature>
<dbReference type="GO" id="GO:0000439">
    <property type="term" value="C:transcription factor TFIIH core complex"/>
    <property type="evidence" value="ECO:0007669"/>
    <property type="project" value="InterPro"/>
</dbReference>